<accession>A0ABR0T030</accession>
<dbReference type="Pfam" id="PF00355">
    <property type="entry name" value="Rieske"/>
    <property type="match status" value="1"/>
</dbReference>
<dbReference type="PANTHER" id="PTHR13847">
    <property type="entry name" value="SARCOSINE DEHYDROGENASE-RELATED"/>
    <property type="match status" value="1"/>
</dbReference>
<proteinExistence type="predicted"/>
<protein>
    <submittedName>
        <fullName evidence="6">Rieske 2Fe-2S iron-sulfur YhfW-like protein</fullName>
    </submittedName>
</protein>
<keyword evidence="3" id="KW-0408">Iron</keyword>
<evidence type="ECO:0000313" key="7">
    <source>
        <dbReference type="Proteomes" id="UP001338125"/>
    </source>
</evidence>
<evidence type="ECO:0000256" key="2">
    <source>
        <dbReference type="ARBA" id="ARBA00022723"/>
    </source>
</evidence>
<organism evidence="6 7">
    <name type="scientific">Cladobotryum mycophilum</name>
    <dbReference type="NCBI Taxonomy" id="491253"/>
    <lineage>
        <taxon>Eukaryota</taxon>
        <taxon>Fungi</taxon>
        <taxon>Dikarya</taxon>
        <taxon>Ascomycota</taxon>
        <taxon>Pezizomycotina</taxon>
        <taxon>Sordariomycetes</taxon>
        <taxon>Hypocreomycetidae</taxon>
        <taxon>Hypocreales</taxon>
        <taxon>Hypocreaceae</taxon>
        <taxon>Cladobotryum</taxon>
    </lineage>
</organism>
<name>A0ABR0T030_9HYPO</name>
<reference evidence="6 7" key="1">
    <citation type="submission" date="2024-01" db="EMBL/GenBank/DDBJ databases">
        <title>Complete genome of Cladobotryum mycophilum ATHUM6906.</title>
        <authorList>
            <person name="Christinaki A.C."/>
            <person name="Myridakis A.I."/>
            <person name="Kouvelis V.N."/>
        </authorList>
    </citation>
    <scope>NUCLEOTIDE SEQUENCE [LARGE SCALE GENOMIC DNA]</scope>
    <source>
        <strain evidence="6 7">ATHUM6906</strain>
    </source>
</reference>
<dbReference type="InterPro" id="IPR036291">
    <property type="entry name" value="NAD(P)-bd_dom_sf"/>
</dbReference>
<gene>
    <name evidence="6" type="ORF">PT974_00075</name>
</gene>
<keyword evidence="4" id="KW-0411">Iron-sulfur</keyword>
<dbReference type="Gene3D" id="3.30.9.10">
    <property type="entry name" value="D-Amino Acid Oxidase, subunit A, domain 2"/>
    <property type="match status" value="1"/>
</dbReference>
<dbReference type="Gene3D" id="2.102.10.10">
    <property type="entry name" value="Rieske [2Fe-2S] iron-sulphur domain"/>
    <property type="match status" value="1"/>
</dbReference>
<dbReference type="Proteomes" id="UP001338125">
    <property type="component" value="Unassembled WGS sequence"/>
</dbReference>
<dbReference type="Pfam" id="PF05368">
    <property type="entry name" value="NmrA"/>
    <property type="match status" value="1"/>
</dbReference>
<evidence type="ECO:0000256" key="4">
    <source>
        <dbReference type="ARBA" id="ARBA00023014"/>
    </source>
</evidence>
<dbReference type="EMBL" id="JAVFKD010000001">
    <property type="protein sequence ID" value="KAK5997719.1"/>
    <property type="molecule type" value="Genomic_DNA"/>
</dbReference>
<dbReference type="InterPro" id="IPR006076">
    <property type="entry name" value="FAD-dep_OxRdtase"/>
</dbReference>
<dbReference type="PANTHER" id="PTHR13847:SF281">
    <property type="entry name" value="FAD DEPENDENT OXIDOREDUCTASE DOMAIN-CONTAINING PROTEIN"/>
    <property type="match status" value="1"/>
</dbReference>
<dbReference type="InterPro" id="IPR008030">
    <property type="entry name" value="NmrA-like"/>
</dbReference>
<dbReference type="SUPFAM" id="SSF50022">
    <property type="entry name" value="ISP domain"/>
    <property type="match status" value="1"/>
</dbReference>
<evidence type="ECO:0000259" key="5">
    <source>
        <dbReference type="PROSITE" id="PS51296"/>
    </source>
</evidence>
<keyword evidence="1" id="KW-0001">2Fe-2S</keyword>
<dbReference type="Gene3D" id="3.40.50.720">
    <property type="entry name" value="NAD(P)-binding Rossmann-like Domain"/>
    <property type="match status" value="1"/>
</dbReference>
<dbReference type="PROSITE" id="PS51296">
    <property type="entry name" value="RIESKE"/>
    <property type="match status" value="1"/>
</dbReference>
<dbReference type="SUPFAM" id="SSF51735">
    <property type="entry name" value="NAD(P)-binding Rossmann-fold domains"/>
    <property type="match status" value="1"/>
</dbReference>
<dbReference type="InterPro" id="IPR036188">
    <property type="entry name" value="FAD/NAD-bd_sf"/>
</dbReference>
<dbReference type="Pfam" id="PF01266">
    <property type="entry name" value="DAO"/>
    <property type="match status" value="1"/>
</dbReference>
<feature type="domain" description="Rieske" evidence="5">
    <location>
        <begin position="810"/>
        <end position="897"/>
    </location>
</feature>
<dbReference type="Gene3D" id="3.50.50.60">
    <property type="entry name" value="FAD/NAD(P)-binding domain"/>
    <property type="match status" value="1"/>
</dbReference>
<evidence type="ECO:0000256" key="3">
    <source>
        <dbReference type="ARBA" id="ARBA00023004"/>
    </source>
</evidence>
<dbReference type="SUPFAM" id="SSF51905">
    <property type="entry name" value="FAD/NAD(P)-binding domain"/>
    <property type="match status" value="1"/>
</dbReference>
<sequence>MPRNICITAVEGQTGFLIAELLLKEGKFSRQIDSLTGMSMNTSSPKCKELEELGATIVPHEPGRERDVVKALKEIGCDTICLIPPAHPDKYDITVELVNAAKKAGVTNTLLISSVGCDYADPQKQPRLREFIDIESLVMATKGDPDTQMGHSPCVIRAGFYAENLLLYSEQAKAEGVLPLPIGENHKFAPVALGDVAHVAAHVLAGKGKQGFDDRHRGQMMVITGPMLCAGEELAQAASSALGTKMEFENISDREAKKVLASQSESSEAEKEYILEYYSLVREGKMNYISTTAFHDVTGTHPTEPSEFFKMYAADLRPRKKTKKNGDNEFHKAENEHFLSNLVTGGSSQHFEIVIRSTMAVPTGNKGQFAHTTGGTDAVWVHKDPYSNRPQFQSLSSDLETEICVIGAGIAGISIAYELVSRGHEVTLVEGRDVISGESGRTSGHLSTALDDHYTSIKKKHGLNGAQAAAESHQWAVNRIGEVAKELNIECEYRRVPGYEISQYERNDKNHESDAKDIKSEAELAKQLGLSVEFREGLEVRGWTGKPDQRDGAVFSDQAAFHPTKYLVGILNWLKQQSTFQCFTGTRVMSVEEQGLGIVGNKQAKVTTESGHTIKCDHAVEATCVPLQKLSIIVEMEFNRTYCIAIRVPRDSVEDCFIYDSADPYHYIRLTACDDQFNYMIVGGGDHKVGQESPAGRYEELEQWTRDRFPQAGAVDYRWSGQIYEPVDHVAFIGQNQGNQCIYVVTGDSGNGLTHGVIAGRLIADLVDKKDNPWTELYSPSRLLSIAKSAPSMIANDIQVNTQYKRFLESDIQDIEDLTPGTGGILNKPSLGQMPTAIYRDENGKTIKMSALCPHLKGVVCWNPAERTFDCPIHGSRFSSTGVCLNGPAKTNLEVME</sequence>
<evidence type="ECO:0000313" key="6">
    <source>
        <dbReference type="EMBL" id="KAK5997719.1"/>
    </source>
</evidence>
<evidence type="ECO:0000256" key="1">
    <source>
        <dbReference type="ARBA" id="ARBA00022714"/>
    </source>
</evidence>
<keyword evidence="2" id="KW-0479">Metal-binding</keyword>
<comment type="caution">
    <text evidence="6">The sequence shown here is derived from an EMBL/GenBank/DDBJ whole genome shotgun (WGS) entry which is preliminary data.</text>
</comment>
<keyword evidence="7" id="KW-1185">Reference proteome</keyword>
<dbReference type="InterPro" id="IPR036922">
    <property type="entry name" value="Rieske_2Fe-2S_sf"/>
</dbReference>
<dbReference type="InterPro" id="IPR017941">
    <property type="entry name" value="Rieske_2Fe-2S"/>
</dbReference>